<reference evidence="7" key="1">
    <citation type="submission" date="2015-06" db="EMBL/GenBank/DDBJ databases">
        <authorList>
            <person name="Bertelli C."/>
        </authorList>
    </citation>
    <scope>NUCLEOTIDE SEQUENCE [LARGE SCALE GENOMIC DNA]</scope>
    <source>
        <strain evidence="7">CRIB-30</strain>
    </source>
</reference>
<keyword evidence="2 5" id="KW-0812">Transmembrane</keyword>
<keyword evidence="3 5" id="KW-1133">Transmembrane helix</keyword>
<keyword evidence="7" id="KW-1185">Reference proteome</keyword>
<evidence type="ECO:0000256" key="3">
    <source>
        <dbReference type="ARBA" id="ARBA00022989"/>
    </source>
</evidence>
<dbReference type="InterPro" id="IPR051598">
    <property type="entry name" value="TSUP/Inactive_protease-like"/>
</dbReference>
<evidence type="ECO:0000256" key="1">
    <source>
        <dbReference type="ARBA" id="ARBA00004141"/>
    </source>
</evidence>
<comment type="similarity">
    <text evidence="5">Belongs to the 4-toluene sulfonate uptake permease (TSUP) (TC 2.A.102) family.</text>
</comment>
<feature type="transmembrane region" description="Helical" evidence="5">
    <location>
        <begin position="204"/>
        <end position="225"/>
    </location>
</feature>
<dbReference type="RefSeq" id="WP_098039201.1">
    <property type="nucleotide sequence ID" value="NZ_CWGJ01000027.1"/>
</dbReference>
<keyword evidence="4 5" id="KW-0472">Membrane</keyword>
<protein>
    <recommendedName>
        <fullName evidence="5">Probable membrane transporter protein</fullName>
    </recommendedName>
</protein>
<feature type="transmembrane region" description="Helical" evidence="5">
    <location>
        <begin position="231"/>
        <end position="253"/>
    </location>
</feature>
<dbReference type="AlphaFoldDB" id="A0A0H5DRK3"/>
<keyword evidence="5" id="KW-1003">Cell membrane</keyword>
<feature type="transmembrane region" description="Helical" evidence="5">
    <location>
        <begin position="7"/>
        <end position="35"/>
    </location>
</feature>
<dbReference type="OrthoDB" id="528320at2"/>
<dbReference type="InterPro" id="IPR002781">
    <property type="entry name" value="TM_pro_TauE-like"/>
</dbReference>
<proteinExistence type="inferred from homology"/>
<feature type="transmembrane region" description="Helical" evidence="5">
    <location>
        <begin position="137"/>
        <end position="161"/>
    </location>
</feature>
<feature type="transmembrane region" description="Helical" evidence="5">
    <location>
        <begin position="167"/>
        <end position="192"/>
    </location>
</feature>
<evidence type="ECO:0000313" key="7">
    <source>
        <dbReference type="Proteomes" id="UP000220251"/>
    </source>
</evidence>
<dbReference type="PANTHER" id="PTHR43701">
    <property type="entry name" value="MEMBRANE TRANSPORTER PROTEIN MJ0441-RELATED"/>
    <property type="match status" value="1"/>
</dbReference>
<gene>
    <name evidence="6" type="ORF">ELAC_2009</name>
</gene>
<evidence type="ECO:0000256" key="2">
    <source>
        <dbReference type="ARBA" id="ARBA00022692"/>
    </source>
</evidence>
<sequence>MGFDLSLVGYGALIGLSLGLTGSGGSILAIPLLVYGAKMPVQQALVISLLVVACIAAFGAIRQTLDQKVNWVAAFQFSLAGMIVSPITVGLTSEVNETFRVGLFALLMLVAAWSMLRPASFLTTKPPGKRTRLSTLLLINIGGAISGIMAGFFGVGGGFIIVPFLNLIFAMPYATAVGTSLASIAMISLTSLAGHLIESATLDIGALIPFILGGALGLLIGTSVINRLPDQITRVLFASVTASLAIFMLIDIFL</sequence>
<dbReference type="Proteomes" id="UP000220251">
    <property type="component" value="Unassembled WGS sequence"/>
</dbReference>
<feature type="transmembrane region" description="Helical" evidence="5">
    <location>
        <begin position="98"/>
        <end position="116"/>
    </location>
</feature>
<dbReference type="PANTHER" id="PTHR43701:SF2">
    <property type="entry name" value="MEMBRANE TRANSPORTER PROTEIN YJNA-RELATED"/>
    <property type="match status" value="1"/>
</dbReference>
<name>A0A0H5DRK3_9BACT</name>
<feature type="transmembrane region" description="Helical" evidence="5">
    <location>
        <begin position="41"/>
        <end position="61"/>
    </location>
</feature>
<evidence type="ECO:0000256" key="5">
    <source>
        <dbReference type="RuleBase" id="RU363041"/>
    </source>
</evidence>
<dbReference type="Pfam" id="PF01925">
    <property type="entry name" value="TauE"/>
    <property type="match status" value="1"/>
</dbReference>
<comment type="subcellular location">
    <subcellularLocation>
        <location evidence="5">Cell membrane</location>
        <topology evidence="5">Multi-pass membrane protein</topology>
    </subcellularLocation>
    <subcellularLocation>
        <location evidence="1">Membrane</location>
        <topology evidence="1">Multi-pass membrane protein</topology>
    </subcellularLocation>
</comment>
<organism evidence="6 7">
    <name type="scientific">Estrella lausannensis</name>
    <dbReference type="NCBI Taxonomy" id="483423"/>
    <lineage>
        <taxon>Bacteria</taxon>
        <taxon>Pseudomonadati</taxon>
        <taxon>Chlamydiota</taxon>
        <taxon>Chlamydiia</taxon>
        <taxon>Parachlamydiales</taxon>
        <taxon>Candidatus Criblamydiaceae</taxon>
        <taxon>Estrella</taxon>
    </lineage>
</organism>
<accession>A0A0H5DRK3</accession>
<evidence type="ECO:0000256" key="4">
    <source>
        <dbReference type="ARBA" id="ARBA00023136"/>
    </source>
</evidence>
<evidence type="ECO:0000313" key="6">
    <source>
        <dbReference type="EMBL" id="CRX39331.1"/>
    </source>
</evidence>
<dbReference type="GO" id="GO:0005886">
    <property type="term" value="C:plasma membrane"/>
    <property type="evidence" value="ECO:0007669"/>
    <property type="project" value="UniProtKB-SubCell"/>
</dbReference>
<dbReference type="EMBL" id="CWGJ01000027">
    <property type="protein sequence ID" value="CRX39331.1"/>
    <property type="molecule type" value="Genomic_DNA"/>
</dbReference>
<feature type="transmembrane region" description="Helical" evidence="5">
    <location>
        <begin position="73"/>
        <end position="92"/>
    </location>
</feature>